<protein>
    <submittedName>
        <fullName evidence="1">Uncharacterized protein</fullName>
    </submittedName>
</protein>
<name>A0ACB8WZI6_9TELE</name>
<gene>
    <name evidence="1" type="ORF">L3Q82_006520</name>
</gene>
<accession>A0ACB8WZI6</accession>
<evidence type="ECO:0000313" key="2">
    <source>
        <dbReference type="Proteomes" id="UP000831701"/>
    </source>
</evidence>
<sequence length="153" mass="17017">MEKKVTLCTSLPDPTLDIWGLLTSLRALFSCKNMSCLFVDLMETWLLASETLRGVHMNTSDLWDFHSAKLVRLKPLANIPESGNCTSIINLSYQDGSEGSPSNPAKFGNQDYAQLTDNCLGRGRLFVDSTFPPENQSLGDLPDLASWQENQME</sequence>
<organism evidence="1 2">
    <name type="scientific">Scortum barcoo</name>
    <name type="common">barcoo grunter</name>
    <dbReference type="NCBI Taxonomy" id="214431"/>
    <lineage>
        <taxon>Eukaryota</taxon>
        <taxon>Metazoa</taxon>
        <taxon>Chordata</taxon>
        <taxon>Craniata</taxon>
        <taxon>Vertebrata</taxon>
        <taxon>Euteleostomi</taxon>
        <taxon>Actinopterygii</taxon>
        <taxon>Neopterygii</taxon>
        <taxon>Teleostei</taxon>
        <taxon>Neoteleostei</taxon>
        <taxon>Acanthomorphata</taxon>
        <taxon>Eupercaria</taxon>
        <taxon>Centrarchiformes</taxon>
        <taxon>Terapontoidei</taxon>
        <taxon>Terapontidae</taxon>
        <taxon>Scortum</taxon>
    </lineage>
</organism>
<dbReference type="EMBL" id="CM041534">
    <property type="protein sequence ID" value="KAI3373204.1"/>
    <property type="molecule type" value="Genomic_DNA"/>
</dbReference>
<proteinExistence type="predicted"/>
<dbReference type="Proteomes" id="UP000831701">
    <property type="component" value="Chromosome 4"/>
</dbReference>
<evidence type="ECO:0000313" key="1">
    <source>
        <dbReference type="EMBL" id="KAI3373204.1"/>
    </source>
</evidence>
<reference evidence="1" key="1">
    <citation type="submission" date="2022-04" db="EMBL/GenBank/DDBJ databases">
        <title>Jade perch genome.</title>
        <authorList>
            <person name="Chao B."/>
        </authorList>
    </citation>
    <scope>NUCLEOTIDE SEQUENCE</scope>
    <source>
        <strain evidence="1">CB-2022</strain>
    </source>
</reference>
<keyword evidence="2" id="KW-1185">Reference proteome</keyword>
<comment type="caution">
    <text evidence="1">The sequence shown here is derived from an EMBL/GenBank/DDBJ whole genome shotgun (WGS) entry which is preliminary data.</text>
</comment>